<name>A0ABT1FH71_9BACT</name>
<dbReference type="RefSeq" id="WP_253524332.1">
    <property type="nucleotide sequence ID" value="NZ_JAMZEL010000001.1"/>
</dbReference>
<dbReference type="EMBL" id="JAMZEL010000001">
    <property type="protein sequence ID" value="MCP1381115.1"/>
    <property type="molecule type" value="Genomic_DNA"/>
</dbReference>
<sequence>MQINSNRFFNELEAERLAQTLFTFWPKGTDMRWFYLAYQALEKSGLTYFENDLEEMMVRERIVWLSVYYYEFCYQTAFHESPFFQPWNFRVINEVKRDLQKRETEVYKIHEALNKYWGNERRIFAELWINCEEGAQNIVKRLEDSTYWHDGIVSEHIILNFNMEKGLEWVIRQECSLEYYKSIRY</sequence>
<proteinExistence type="predicted"/>
<reference evidence="1 2" key="1">
    <citation type="submission" date="2022-06" db="EMBL/GenBank/DDBJ databases">
        <title>Runella sp. S5 genome sequencing.</title>
        <authorList>
            <person name="Park S."/>
        </authorList>
    </citation>
    <scope>NUCLEOTIDE SEQUENCE [LARGE SCALE GENOMIC DNA]</scope>
    <source>
        <strain evidence="1 2">S5</strain>
    </source>
</reference>
<comment type="caution">
    <text evidence="1">The sequence shown here is derived from an EMBL/GenBank/DDBJ whole genome shotgun (WGS) entry which is preliminary data.</text>
</comment>
<keyword evidence="2" id="KW-1185">Reference proteome</keyword>
<dbReference type="Proteomes" id="UP001204772">
    <property type="component" value="Unassembled WGS sequence"/>
</dbReference>
<evidence type="ECO:0000313" key="2">
    <source>
        <dbReference type="Proteomes" id="UP001204772"/>
    </source>
</evidence>
<protein>
    <submittedName>
        <fullName evidence="1">Uncharacterized protein</fullName>
    </submittedName>
</protein>
<evidence type="ECO:0000313" key="1">
    <source>
        <dbReference type="EMBL" id="MCP1381115.1"/>
    </source>
</evidence>
<gene>
    <name evidence="1" type="ORF">NCI00_01705</name>
</gene>
<organism evidence="1 2">
    <name type="scientific">Runella salmonicolor</name>
    <dbReference type="NCBI Taxonomy" id="2950278"/>
    <lineage>
        <taxon>Bacteria</taxon>
        <taxon>Pseudomonadati</taxon>
        <taxon>Bacteroidota</taxon>
        <taxon>Cytophagia</taxon>
        <taxon>Cytophagales</taxon>
        <taxon>Spirosomataceae</taxon>
        <taxon>Runella</taxon>
    </lineage>
</organism>
<accession>A0ABT1FH71</accession>